<dbReference type="EMBL" id="AAOG01000002">
    <property type="protein sequence ID" value="EAR12608.1"/>
    <property type="molecule type" value="Genomic_DNA"/>
</dbReference>
<proteinExistence type="predicted"/>
<accession>A4BZL5</accession>
<gene>
    <name evidence="1" type="ORF">PI23P_08280</name>
</gene>
<protein>
    <submittedName>
        <fullName evidence="1">Uncharacterized protein</fullName>
    </submittedName>
</protein>
<evidence type="ECO:0000313" key="2">
    <source>
        <dbReference type="Proteomes" id="UP000003053"/>
    </source>
</evidence>
<dbReference type="AlphaFoldDB" id="A4BZL5"/>
<evidence type="ECO:0000313" key="1">
    <source>
        <dbReference type="EMBL" id="EAR12608.1"/>
    </source>
</evidence>
<dbReference type="Proteomes" id="UP000003053">
    <property type="component" value="Unassembled WGS sequence"/>
</dbReference>
<sequence length="24" mass="2879">MYGKKFAELKNKREINPHAELSQF</sequence>
<name>A4BZL5_9FLAO</name>
<dbReference type="HOGENOM" id="CLU_3421126_0_0_10"/>
<comment type="caution">
    <text evidence="1">The sequence shown here is derived from an EMBL/GenBank/DDBJ whole genome shotgun (WGS) entry which is preliminary data.</text>
</comment>
<organism evidence="1 2">
    <name type="scientific">Polaribacter irgensii 23-P</name>
    <dbReference type="NCBI Taxonomy" id="313594"/>
    <lineage>
        <taxon>Bacteria</taxon>
        <taxon>Pseudomonadati</taxon>
        <taxon>Bacteroidota</taxon>
        <taxon>Flavobacteriia</taxon>
        <taxon>Flavobacteriales</taxon>
        <taxon>Flavobacteriaceae</taxon>
    </lineage>
</organism>
<reference evidence="1 2" key="1">
    <citation type="submission" date="2006-02" db="EMBL/GenBank/DDBJ databases">
        <authorList>
            <person name="Murray A."/>
            <person name="Staley J."/>
            <person name="Ferriera S."/>
            <person name="Johnson J."/>
            <person name="Kravitz S."/>
            <person name="Halpern A."/>
            <person name="Remington K."/>
            <person name="Beeson K."/>
            <person name="Tran B."/>
            <person name="Rogers Y.-H."/>
            <person name="Friedman R."/>
            <person name="Venter J.C."/>
        </authorList>
    </citation>
    <scope>NUCLEOTIDE SEQUENCE [LARGE SCALE GENOMIC DNA]</scope>
    <source>
        <strain evidence="1 2">23-P</strain>
    </source>
</reference>
<keyword evidence="2" id="KW-1185">Reference proteome</keyword>
<dbReference type="STRING" id="313594.PI23P_08280"/>